<keyword evidence="4 6" id="KW-0274">FAD</keyword>
<feature type="binding site" evidence="6">
    <location>
        <begin position="109"/>
        <end position="112"/>
    </location>
    <ligand>
        <name>FAD</name>
        <dbReference type="ChEBI" id="CHEBI:57692"/>
    </ligand>
</feature>
<sequence length="533" mass="57884">MFFQKIPVLSLLAVAGPLVAAWPKPPMHAHILQRQVEVQDEYDYVIIGGGTSGLTVDTVLVIEIGQYHNASGMHPSRMFDITSEPNPELNGRSFAVGIGRAVGGSSIVNGQVMQRGTKPEYDAWQELGGPDSDWDWDGLLPYFRKGITLSPPDEDVAAEFNVSYNPEYWGTETPIYAAFGNGRPAEVTSMSLSLIVGAKVNQILFDDELAATGVQFISVNETAPEPRVVRARREVILAAGTIHTPQVLQLSGIGPSAALEDIGIDVKVDLPGVGSNFQDHSYIPWIGYQWGRPPGGAPGNGMVGSPNLLAQVGLPVLSPDNYESLTARYEEQDPLSHLPESYTPEQVEGYRQQQAVYARLLRAPDTTVNSMMMTGPGGSIQNLHPLSRGIVSLNPEDPEGEVTVDYRAATNELDLEVMAENILFMRRYMQAEAFQPYSPREILPGASVSTREQLVNWVKGQIIPSVYHPVGTAAKVPREQGGVVDEQLLVYGTSRLSIIDASIMPTLVGATTQMTVYAVAEKAADLIKARTFD</sequence>
<evidence type="ECO:0000256" key="4">
    <source>
        <dbReference type="ARBA" id="ARBA00022827"/>
    </source>
</evidence>
<dbReference type="SUPFAM" id="SSF54373">
    <property type="entry name" value="FAD-linked reductases, C-terminal domain"/>
    <property type="match status" value="1"/>
</dbReference>
<dbReference type="STRING" id="1283841.A0A084QHA7"/>
<dbReference type="GO" id="GO:0044550">
    <property type="term" value="P:secondary metabolite biosynthetic process"/>
    <property type="evidence" value="ECO:0007669"/>
    <property type="project" value="TreeGrafter"/>
</dbReference>
<dbReference type="Proteomes" id="UP000028524">
    <property type="component" value="Unassembled WGS sequence"/>
</dbReference>
<evidence type="ECO:0000256" key="1">
    <source>
        <dbReference type="ARBA" id="ARBA00001974"/>
    </source>
</evidence>
<name>A0A084QHA7_STAC4</name>
<protein>
    <recommendedName>
        <fullName evidence="8">Glucose-methanol-choline oxidoreductase N-terminal domain-containing protein</fullName>
    </recommendedName>
</protein>
<evidence type="ECO:0000313" key="10">
    <source>
        <dbReference type="Proteomes" id="UP000028524"/>
    </source>
</evidence>
<feature type="domain" description="Glucose-methanol-choline oxidoreductase N-terminal" evidence="8">
    <location>
        <begin position="240"/>
        <end position="254"/>
    </location>
</feature>
<evidence type="ECO:0000256" key="3">
    <source>
        <dbReference type="ARBA" id="ARBA00022630"/>
    </source>
</evidence>
<feature type="binding site" evidence="6">
    <location>
        <position position="200"/>
    </location>
    <ligand>
        <name>FAD</name>
        <dbReference type="ChEBI" id="CHEBI:57692"/>
    </ligand>
</feature>
<dbReference type="InParanoid" id="A0A084QHA7"/>
<dbReference type="EMBL" id="KL660741">
    <property type="protein sequence ID" value="KFA63342.1"/>
    <property type="molecule type" value="Genomic_DNA"/>
</dbReference>
<evidence type="ECO:0000259" key="8">
    <source>
        <dbReference type="PROSITE" id="PS00624"/>
    </source>
</evidence>
<dbReference type="PANTHER" id="PTHR11552">
    <property type="entry name" value="GLUCOSE-METHANOL-CHOLINE GMC OXIDOREDUCTASE"/>
    <property type="match status" value="1"/>
</dbReference>
<dbReference type="PIRSF" id="PIRSF000137">
    <property type="entry name" value="Alcohol_oxidase"/>
    <property type="match status" value="1"/>
</dbReference>
<dbReference type="AlphaFoldDB" id="A0A084QHA7"/>
<reference evidence="9 10" key="1">
    <citation type="journal article" date="2014" name="BMC Genomics">
        <title>Comparative genome sequencing reveals chemotype-specific gene clusters in the toxigenic black mold Stachybotrys.</title>
        <authorList>
            <person name="Semeiks J."/>
            <person name="Borek D."/>
            <person name="Otwinowski Z."/>
            <person name="Grishin N.V."/>
        </authorList>
    </citation>
    <scope>NUCLEOTIDE SEQUENCE [LARGE SCALE GENOMIC DNA]</scope>
    <source>
        <strain evidence="9 10">IBT 40285</strain>
    </source>
</reference>
<keyword evidence="10" id="KW-1185">Reference proteome</keyword>
<evidence type="ECO:0000256" key="7">
    <source>
        <dbReference type="SAM" id="SignalP"/>
    </source>
</evidence>
<dbReference type="InterPro" id="IPR012132">
    <property type="entry name" value="GMC_OxRdtase"/>
</dbReference>
<dbReference type="Gene3D" id="3.50.50.60">
    <property type="entry name" value="FAD/NAD(P)-binding domain"/>
    <property type="match status" value="2"/>
</dbReference>
<dbReference type="PROSITE" id="PS00624">
    <property type="entry name" value="GMC_OXRED_2"/>
    <property type="match status" value="1"/>
</dbReference>
<accession>A0A084QHA7</accession>
<dbReference type="InterPro" id="IPR027424">
    <property type="entry name" value="Glucose_Oxidase_domain_2"/>
</dbReference>
<keyword evidence="5" id="KW-0560">Oxidoreductase</keyword>
<evidence type="ECO:0000256" key="2">
    <source>
        <dbReference type="ARBA" id="ARBA00010790"/>
    </source>
</evidence>
<dbReference type="Gene3D" id="4.10.450.10">
    <property type="entry name" value="Glucose Oxidase, domain 2"/>
    <property type="match status" value="1"/>
</dbReference>
<dbReference type="SUPFAM" id="SSF51905">
    <property type="entry name" value="FAD/NAD(P)-binding domain"/>
    <property type="match status" value="1"/>
</dbReference>
<comment type="similarity">
    <text evidence="2">Belongs to the GMC oxidoreductase family.</text>
</comment>
<gene>
    <name evidence="9" type="ORF">S40285_01825</name>
</gene>
<dbReference type="GO" id="GO:0050660">
    <property type="term" value="F:flavin adenine dinucleotide binding"/>
    <property type="evidence" value="ECO:0007669"/>
    <property type="project" value="InterPro"/>
</dbReference>
<dbReference type="InterPro" id="IPR007867">
    <property type="entry name" value="GMC_OxRtase_C"/>
</dbReference>
<dbReference type="HOGENOM" id="CLU_002865_6_0_1"/>
<dbReference type="OrthoDB" id="269227at2759"/>
<feature type="signal peptide" evidence="7">
    <location>
        <begin position="1"/>
        <end position="21"/>
    </location>
</feature>
<evidence type="ECO:0000256" key="5">
    <source>
        <dbReference type="ARBA" id="ARBA00023002"/>
    </source>
</evidence>
<dbReference type="InterPro" id="IPR036188">
    <property type="entry name" value="FAD/NAD-bd_sf"/>
</dbReference>
<dbReference type="Pfam" id="PF00732">
    <property type="entry name" value="GMC_oxred_N"/>
    <property type="match status" value="2"/>
</dbReference>
<evidence type="ECO:0000313" key="9">
    <source>
        <dbReference type="EMBL" id="KFA63342.1"/>
    </source>
</evidence>
<dbReference type="Pfam" id="PF05199">
    <property type="entry name" value="GMC_oxred_C"/>
    <property type="match status" value="1"/>
</dbReference>
<dbReference type="GO" id="GO:0016614">
    <property type="term" value="F:oxidoreductase activity, acting on CH-OH group of donors"/>
    <property type="evidence" value="ECO:0007669"/>
    <property type="project" value="InterPro"/>
</dbReference>
<dbReference type="PANTHER" id="PTHR11552:SF115">
    <property type="entry name" value="DEHYDROGENASE XPTC-RELATED"/>
    <property type="match status" value="1"/>
</dbReference>
<feature type="chain" id="PRO_5001779250" description="Glucose-methanol-choline oxidoreductase N-terminal domain-containing protein" evidence="7">
    <location>
        <begin position="22"/>
        <end position="533"/>
    </location>
</feature>
<feature type="binding site" evidence="6">
    <location>
        <begin position="51"/>
        <end position="52"/>
    </location>
    <ligand>
        <name>FAD</name>
        <dbReference type="ChEBI" id="CHEBI:57692"/>
    </ligand>
</feature>
<organism evidence="9 10">
    <name type="scientific">Stachybotrys chlorohalonatus (strain IBT 40285)</name>
    <dbReference type="NCBI Taxonomy" id="1283841"/>
    <lineage>
        <taxon>Eukaryota</taxon>
        <taxon>Fungi</taxon>
        <taxon>Dikarya</taxon>
        <taxon>Ascomycota</taxon>
        <taxon>Pezizomycotina</taxon>
        <taxon>Sordariomycetes</taxon>
        <taxon>Hypocreomycetidae</taxon>
        <taxon>Hypocreales</taxon>
        <taxon>Stachybotryaceae</taxon>
        <taxon>Stachybotrys</taxon>
    </lineage>
</organism>
<evidence type="ECO:0000256" key="6">
    <source>
        <dbReference type="PIRSR" id="PIRSR000137-2"/>
    </source>
</evidence>
<proteinExistence type="inferred from homology"/>
<comment type="cofactor">
    <cofactor evidence="1 6">
        <name>FAD</name>
        <dbReference type="ChEBI" id="CHEBI:57692"/>
    </cofactor>
</comment>
<keyword evidence="7" id="KW-0732">Signal</keyword>
<dbReference type="InterPro" id="IPR000172">
    <property type="entry name" value="GMC_OxRdtase_N"/>
</dbReference>
<dbReference type="OMA" id="PDIMTEM"/>
<dbReference type="Gene3D" id="3.30.560.10">
    <property type="entry name" value="Glucose Oxidase, domain 3"/>
    <property type="match status" value="2"/>
</dbReference>
<keyword evidence="3" id="KW-0285">Flavoprotein</keyword>